<dbReference type="STRING" id="54.SAMN02745121_01540"/>
<dbReference type="PANTHER" id="PTHR42709:SF4">
    <property type="entry name" value="INNER MEMBRANE PROTEIN YQAA"/>
    <property type="match status" value="1"/>
</dbReference>
<sequence length="182" mass="18877">MRPARGRSASAEASAAPRDPIGVTRARRGGILNSRVPDLAALLPPAEASLLALLAVSFLAATLLPLASEVWLLALLAARPDLWPAALAVATVGNTAGSLTTYALGRLGRVAVDPAALASPRAAWLQRRGAPALLLAWLPFVGDALCVLAGWLELPAVPVALWIALGKLARYAALVWLFLNST</sequence>
<feature type="transmembrane region" description="Helical" evidence="1">
    <location>
        <begin position="132"/>
        <end position="152"/>
    </location>
</feature>
<feature type="transmembrane region" description="Helical" evidence="1">
    <location>
        <begin position="158"/>
        <end position="179"/>
    </location>
</feature>
<keyword evidence="1" id="KW-1133">Transmembrane helix</keyword>
<dbReference type="AlphaFoldDB" id="A0A1I1V4L2"/>
<evidence type="ECO:0000313" key="2">
    <source>
        <dbReference type="EMBL" id="SFD77839.1"/>
    </source>
</evidence>
<feature type="transmembrane region" description="Helical" evidence="1">
    <location>
        <begin position="82"/>
        <end position="104"/>
    </location>
</feature>
<proteinExistence type="predicted"/>
<reference evidence="3" key="1">
    <citation type="submission" date="2016-10" db="EMBL/GenBank/DDBJ databases">
        <authorList>
            <person name="Varghese N."/>
            <person name="Submissions S."/>
        </authorList>
    </citation>
    <scope>NUCLEOTIDE SEQUENCE [LARGE SCALE GENOMIC DNA]</scope>
    <source>
        <strain evidence="3">ATCC 25963</strain>
    </source>
</reference>
<organism evidence="2 3">
    <name type="scientific">Nannocystis exedens</name>
    <dbReference type="NCBI Taxonomy" id="54"/>
    <lineage>
        <taxon>Bacteria</taxon>
        <taxon>Pseudomonadati</taxon>
        <taxon>Myxococcota</taxon>
        <taxon>Polyangia</taxon>
        <taxon>Nannocystales</taxon>
        <taxon>Nannocystaceae</taxon>
        <taxon>Nannocystis</taxon>
    </lineage>
</organism>
<keyword evidence="1" id="KW-0472">Membrane</keyword>
<dbReference type="InterPro" id="IPR051311">
    <property type="entry name" value="DedA_domain"/>
</dbReference>
<keyword evidence="3" id="KW-1185">Reference proteome</keyword>
<protein>
    <submittedName>
        <fullName evidence="2">Membrane protein YqaA, SNARE-associated domain</fullName>
    </submittedName>
</protein>
<name>A0A1I1V4L2_9BACT</name>
<feature type="transmembrane region" description="Helical" evidence="1">
    <location>
        <begin position="50"/>
        <end position="76"/>
    </location>
</feature>
<dbReference type="Proteomes" id="UP000199400">
    <property type="component" value="Unassembled WGS sequence"/>
</dbReference>
<accession>A0A1I1V4L2</accession>
<keyword evidence="1" id="KW-0812">Transmembrane</keyword>
<dbReference type="EMBL" id="FOMX01000004">
    <property type="protein sequence ID" value="SFD77839.1"/>
    <property type="molecule type" value="Genomic_DNA"/>
</dbReference>
<evidence type="ECO:0000256" key="1">
    <source>
        <dbReference type="SAM" id="Phobius"/>
    </source>
</evidence>
<dbReference type="PANTHER" id="PTHR42709">
    <property type="entry name" value="ALKALINE PHOSPHATASE LIKE PROTEIN"/>
    <property type="match status" value="1"/>
</dbReference>
<evidence type="ECO:0000313" key="3">
    <source>
        <dbReference type="Proteomes" id="UP000199400"/>
    </source>
</evidence>
<gene>
    <name evidence="2" type="ORF">SAMN02745121_01540</name>
</gene>